<proteinExistence type="predicted"/>
<dbReference type="eggNOG" id="arCOG00367">
    <property type="taxonomic scope" value="Archaea"/>
</dbReference>
<dbReference type="Proteomes" id="UP000001901">
    <property type="component" value="Chromosome"/>
</dbReference>
<gene>
    <name evidence="2" type="ordered locus">Arcpr_0061</name>
</gene>
<organism evidence="2 3">
    <name type="scientific">Archaeoglobus profundus (strain DSM 5631 / JCM 9629 / NBRC 100127 / Av18)</name>
    <dbReference type="NCBI Taxonomy" id="572546"/>
    <lineage>
        <taxon>Archaea</taxon>
        <taxon>Methanobacteriati</taxon>
        <taxon>Methanobacteriota</taxon>
        <taxon>Archaeoglobi</taxon>
        <taxon>Archaeoglobales</taxon>
        <taxon>Archaeoglobaceae</taxon>
        <taxon>Archaeoglobus</taxon>
    </lineage>
</organism>
<evidence type="ECO:0000313" key="3">
    <source>
        <dbReference type="Proteomes" id="UP000001901"/>
    </source>
</evidence>
<dbReference type="InterPro" id="IPR018977">
    <property type="entry name" value="NurA_domain"/>
</dbReference>
<dbReference type="KEGG" id="apo:Arcpr_0061"/>
<accession>D2RFR2</accession>
<dbReference type="HOGENOM" id="CLU_665023_0_0_2"/>
<evidence type="ECO:0000259" key="1">
    <source>
        <dbReference type="SMART" id="SM00933"/>
    </source>
</evidence>
<sequence length="370" mass="43037">MRRLSDAIFQDLPDRLEEILKSVENAILSFEDLFHWNELPNARKCKAFGVDGSRSMEKRCGVVVYAVSSVGVGDRILELHDLSVVEPIKHIEKRVEMHMQTNEARIGIFADGLILLDGALSNLLFLIKRPRITELYDIEKQINDKTMNILKDFANELDEWIDSLNEGISKGLFQRRTLLSRDKDSDLRILFEFVEFLHAYDRLLEKEVVSIAKNVYESRLSMLKNNFEYYRVTDQAVVDYLVAKEFGFEKAGFFKFSYNVRGEESMIADLVKELEFKNIEKLRVYPCYVRFRDYGNVYLMESNVEIEKVLPMVVGLEVDGYPFPLIHAHRYAEIKKAEMKAMMVTLMNALANKPEFRILLKHPRSSLEGH</sequence>
<dbReference type="PaxDb" id="572546-Arcpr_0061"/>
<dbReference type="STRING" id="572546.Arcpr_0061"/>
<dbReference type="EMBL" id="CP001857">
    <property type="protein sequence ID" value="ADB57137.1"/>
    <property type="molecule type" value="Genomic_DNA"/>
</dbReference>
<dbReference type="AlphaFoldDB" id="D2RFR2"/>
<feature type="domain" description="NurA" evidence="1">
    <location>
        <begin position="45"/>
        <end position="334"/>
    </location>
</feature>
<dbReference type="SMART" id="SM00933">
    <property type="entry name" value="NurA"/>
    <property type="match status" value="1"/>
</dbReference>
<reference evidence="2 3" key="1">
    <citation type="journal article" date="2010" name="Stand. Genomic Sci.">
        <title>Complete genome sequence of Archaeoglobus profundus type strain (AV18).</title>
        <authorList>
            <person name="von Jan M."/>
            <person name="Lapidus A."/>
            <person name="Del Rio T.G."/>
            <person name="Copeland A."/>
            <person name="Tice H."/>
            <person name="Cheng J.F."/>
            <person name="Lucas S."/>
            <person name="Chen F."/>
            <person name="Nolan M."/>
            <person name="Goodwin L."/>
            <person name="Han C."/>
            <person name="Pitluck S."/>
            <person name="Liolios K."/>
            <person name="Ivanova N."/>
            <person name="Mavromatis K."/>
            <person name="Ovchinnikova G."/>
            <person name="Chertkov O."/>
            <person name="Pati A."/>
            <person name="Chen A."/>
            <person name="Palaniappan K."/>
            <person name="Land M."/>
            <person name="Hauser L."/>
            <person name="Chang Y.J."/>
            <person name="Jeffries C.D."/>
            <person name="Saunders E."/>
            <person name="Brettin T."/>
            <person name="Detter J.C."/>
            <person name="Chain P."/>
            <person name="Eichinger K."/>
            <person name="Huber H."/>
            <person name="Spring S."/>
            <person name="Rohde M."/>
            <person name="Goker M."/>
            <person name="Wirth R."/>
            <person name="Woyke T."/>
            <person name="Bristow J."/>
            <person name="Eisen J.A."/>
            <person name="Markowitz V."/>
            <person name="Hugenholtz P."/>
            <person name="Kyrpides N.C."/>
            <person name="Klenk H.P."/>
        </authorList>
    </citation>
    <scope>NUCLEOTIDE SEQUENCE [LARGE SCALE GENOMIC DNA]</scope>
    <source>
        <strain evidence="3">DSM 5631 / JCM 9629 / NBRC 100127 / Av18</strain>
    </source>
</reference>
<keyword evidence="3" id="KW-1185">Reference proteome</keyword>
<evidence type="ECO:0000313" key="2">
    <source>
        <dbReference type="EMBL" id="ADB57137.1"/>
    </source>
</evidence>
<dbReference type="GeneID" id="8738707"/>
<dbReference type="Pfam" id="PF09376">
    <property type="entry name" value="NurA"/>
    <property type="match status" value="1"/>
</dbReference>
<protein>
    <recommendedName>
        <fullName evidence="1">NurA domain-containing protein</fullName>
    </recommendedName>
</protein>
<dbReference type="OrthoDB" id="33831at2157"/>
<name>D2RFR2_ARCPA</name>
<dbReference type="RefSeq" id="WP_012939473.1">
    <property type="nucleotide sequence ID" value="NC_013741.1"/>
</dbReference>